<gene>
    <name evidence="2" type="primary">gldE</name>
</gene>
<dbReference type="SUPFAM" id="SSF47148">
    <property type="entry name" value="Diol dehydratase, gamma subunit"/>
    <property type="match status" value="1"/>
</dbReference>
<proteinExistence type="predicted"/>
<feature type="compositionally biased region" description="Low complexity" evidence="1">
    <location>
        <begin position="20"/>
        <end position="37"/>
    </location>
</feature>
<dbReference type="EMBL" id="AY061968">
    <property type="protein sequence ID" value="AAL38405.1"/>
    <property type="molecule type" value="Genomic_DNA"/>
</dbReference>
<reference evidence="2" key="1">
    <citation type="submission" date="2001-11" db="EMBL/GenBank/DDBJ databases">
        <title>Glycerol degradation genes from lactic acid bacteria.</title>
        <authorList>
            <person name="Gorga A."/>
            <person name="Claisse O."/>
            <person name="Lonvaud A."/>
        </authorList>
    </citation>
    <scope>NUCLEOTIDE SEQUENCE</scope>
</reference>
<dbReference type="NCBIfam" id="NF011972">
    <property type="entry name" value="PRK15443.1-3"/>
    <property type="match status" value="1"/>
</dbReference>
<dbReference type="Pfam" id="PF02287">
    <property type="entry name" value="Dehydratase_SU"/>
    <property type="match status" value="1"/>
</dbReference>
<accession>Q6YNM8</accession>
<dbReference type="AlphaFoldDB" id="Q6YNM8"/>
<dbReference type="PIRSF" id="PIRSF018505">
    <property type="entry name" value="Prpndl_dhdrts_sm"/>
    <property type="match status" value="1"/>
</dbReference>
<dbReference type="InterPro" id="IPR003207">
    <property type="entry name" value="Ppandiol/glycerol_DeHydtase_su"/>
</dbReference>
<name>Q6YNM8_9LACO</name>
<dbReference type="Gene3D" id="1.10.1510.20">
    <property type="entry name" value="Propanediol/glycerol dehydratase, small subunit"/>
    <property type="match status" value="1"/>
</dbReference>
<evidence type="ECO:0000313" key="2">
    <source>
        <dbReference type="EMBL" id="AAL38405.1"/>
    </source>
</evidence>
<dbReference type="InterPro" id="IPR036091">
    <property type="entry name" value="Prodiol/glycerol_DeHase__sf_su"/>
</dbReference>
<sequence length="180" mass="19672">MSEVDELVSKILSQLNNGDSSQSTGTTTASSVTPTSSPANSGKTFDKGDYPLFRKHPDDVKTPTGKAVSDITLDNVVSGKVDSKDLRITANTLRRQGEIAASAGRPAIQRNFQRAAELTKIPDDKVLSFYHALRPFRSSKQDLLDIAKQLRDTYHAPVCANWFEEAAGNYEISKKLKGDN</sequence>
<organism evidence="2">
    <name type="scientific">Lentilactobacillus diolivorans</name>
    <dbReference type="NCBI Taxonomy" id="179838"/>
    <lineage>
        <taxon>Bacteria</taxon>
        <taxon>Bacillati</taxon>
        <taxon>Bacillota</taxon>
        <taxon>Bacilli</taxon>
        <taxon>Lactobacillales</taxon>
        <taxon>Lactobacillaceae</taxon>
        <taxon>Lentilactobacillus</taxon>
    </lineage>
</organism>
<protein>
    <submittedName>
        <fullName evidence="2">Glycerol dehydratase small subunit GldE</fullName>
    </submittedName>
</protein>
<feature type="region of interest" description="Disordered" evidence="1">
    <location>
        <begin position="1"/>
        <end position="65"/>
    </location>
</feature>
<evidence type="ECO:0000256" key="1">
    <source>
        <dbReference type="SAM" id="MobiDB-lite"/>
    </source>
</evidence>